<dbReference type="SUPFAM" id="SSF53187">
    <property type="entry name" value="Zn-dependent exopeptidases"/>
    <property type="match status" value="1"/>
</dbReference>
<sequence>MKFAKQLALRIIPTWSDYYIDYRTLKKYLKETASKYEENGCDPLFLKSLVDEFRQMLMVELEKVNTRYINVEAESSSALDKLNEEWHKGMSDEEYGIWRNNMLKVLSSLESLKEFTQTNITGFQKILKKFDKYFYNTSTTEELKQLSTKIVEANQETRELYSPQSIHGKFVLPEPLLHRIAPPSRTSTMSPSNNLNRYAFTPIGKELWSLVTSYKFVTSERDETLLSKARQIWRKRVPLSPAASPLAPLSQDLTHLSVEETSIPTVMSLDLETLPHGQVSYLWVVLAEDGMCLPIKVPVIVAKGVKVGPIVGLTAALHGNELNGIPLIHRLISQELNPGNLHGIVVACPVANVPGYLSGQRTFSDGTDLNRLMPGKQNGSTSQTYAYNLVDRIVSKFTHLLDLHTASKGRANSLYIIVHNTSPDGSLRGAAMERGIPAITVEIGDPSTFQKRFVKHALQGVTNILSNLKMIPGENLLPEYDPVICSKSYWIFCKRGGILNVLPDVNTWVKKNEPIATLHSVFGNLVETYYAPEDGIVIGKEMDPVCQSGQRILHLGVVMDKFEAQVDDGHL</sequence>
<dbReference type="Proteomes" id="UP000789508">
    <property type="component" value="Unassembled WGS sequence"/>
</dbReference>
<name>A0A9N9F8D0_9GLOM</name>
<organism evidence="6 7">
    <name type="scientific">Ambispora leptoticha</name>
    <dbReference type="NCBI Taxonomy" id="144679"/>
    <lineage>
        <taxon>Eukaryota</taxon>
        <taxon>Fungi</taxon>
        <taxon>Fungi incertae sedis</taxon>
        <taxon>Mucoromycota</taxon>
        <taxon>Glomeromycotina</taxon>
        <taxon>Glomeromycetes</taxon>
        <taxon>Archaeosporales</taxon>
        <taxon>Ambisporaceae</taxon>
        <taxon>Ambispora</taxon>
    </lineage>
</organism>
<keyword evidence="7" id="KW-1185">Reference proteome</keyword>
<dbReference type="Pfam" id="PF24827">
    <property type="entry name" value="AstE_AspA_cat"/>
    <property type="match status" value="1"/>
</dbReference>
<protein>
    <submittedName>
        <fullName evidence="6">2914_t:CDS:1</fullName>
    </submittedName>
</protein>
<dbReference type="PANTHER" id="PTHR37326">
    <property type="entry name" value="BLL3975 PROTEIN"/>
    <property type="match status" value="1"/>
</dbReference>
<dbReference type="InterPro" id="IPR053138">
    <property type="entry name" value="N-alpha-Ac-DABA_deacetylase"/>
</dbReference>
<comment type="cofactor">
    <cofactor evidence="1">
        <name>Zn(2+)</name>
        <dbReference type="ChEBI" id="CHEBI:29105"/>
    </cofactor>
</comment>
<dbReference type="OrthoDB" id="5588846at2759"/>
<keyword evidence="4" id="KW-0862">Zinc</keyword>
<dbReference type="PANTHER" id="PTHR37326:SF1">
    <property type="entry name" value="BLL3975 PROTEIN"/>
    <property type="match status" value="1"/>
</dbReference>
<dbReference type="CDD" id="cd14447">
    <property type="entry name" value="SPX"/>
    <property type="match status" value="1"/>
</dbReference>
<dbReference type="InterPro" id="IPR055438">
    <property type="entry name" value="AstE_AspA_cat"/>
</dbReference>
<evidence type="ECO:0000256" key="4">
    <source>
        <dbReference type="ARBA" id="ARBA00022833"/>
    </source>
</evidence>
<dbReference type="GO" id="GO:0016788">
    <property type="term" value="F:hydrolase activity, acting on ester bonds"/>
    <property type="evidence" value="ECO:0007669"/>
    <property type="project" value="InterPro"/>
</dbReference>
<evidence type="ECO:0000256" key="3">
    <source>
        <dbReference type="ARBA" id="ARBA00022801"/>
    </source>
</evidence>
<evidence type="ECO:0000313" key="6">
    <source>
        <dbReference type="EMBL" id="CAG8516517.1"/>
    </source>
</evidence>
<gene>
    <name evidence="6" type="ORF">ALEPTO_LOCUS4245</name>
</gene>
<dbReference type="GO" id="GO:0046872">
    <property type="term" value="F:metal ion binding"/>
    <property type="evidence" value="ECO:0007669"/>
    <property type="project" value="UniProtKB-KW"/>
</dbReference>
<evidence type="ECO:0000256" key="2">
    <source>
        <dbReference type="ARBA" id="ARBA00022723"/>
    </source>
</evidence>
<dbReference type="InterPro" id="IPR004331">
    <property type="entry name" value="SPX_dom"/>
</dbReference>
<dbReference type="Gene3D" id="3.40.630.10">
    <property type="entry name" value="Zn peptidases"/>
    <property type="match status" value="2"/>
</dbReference>
<feature type="domain" description="SPX" evidence="5">
    <location>
        <begin position="1"/>
        <end position="144"/>
    </location>
</feature>
<evidence type="ECO:0000313" key="7">
    <source>
        <dbReference type="Proteomes" id="UP000789508"/>
    </source>
</evidence>
<reference evidence="6" key="1">
    <citation type="submission" date="2021-06" db="EMBL/GenBank/DDBJ databases">
        <authorList>
            <person name="Kallberg Y."/>
            <person name="Tangrot J."/>
            <person name="Rosling A."/>
        </authorList>
    </citation>
    <scope>NUCLEOTIDE SEQUENCE</scope>
    <source>
        <strain evidence="6">FL130A</strain>
    </source>
</reference>
<evidence type="ECO:0000259" key="5">
    <source>
        <dbReference type="PROSITE" id="PS51382"/>
    </source>
</evidence>
<proteinExistence type="predicted"/>
<dbReference type="AlphaFoldDB" id="A0A9N9F8D0"/>
<dbReference type="CDD" id="cd06251">
    <property type="entry name" value="M14_ASTE_ASPA-like"/>
    <property type="match status" value="1"/>
</dbReference>
<dbReference type="PROSITE" id="PS51382">
    <property type="entry name" value="SPX"/>
    <property type="match status" value="1"/>
</dbReference>
<keyword evidence="3" id="KW-0378">Hydrolase</keyword>
<keyword evidence="2" id="KW-0479">Metal-binding</keyword>
<dbReference type="Pfam" id="PF03105">
    <property type="entry name" value="SPX"/>
    <property type="match status" value="2"/>
</dbReference>
<accession>A0A9N9F8D0</accession>
<dbReference type="EMBL" id="CAJVPS010000946">
    <property type="protein sequence ID" value="CAG8516517.1"/>
    <property type="molecule type" value="Genomic_DNA"/>
</dbReference>
<evidence type="ECO:0000256" key="1">
    <source>
        <dbReference type="ARBA" id="ARBA00001947"/>
    </source>
</evidence>
<comment type="caution">
    <text evidence="6">The sequence shown here is derived from an EMBL/GenBank/DDBJ whole genome shotgun (WGS) entry which is preliminary data.</text>
</comment>